<sequence length="142" mass="15760">MEKRSVVMYASGKHKGITLNSKLYRVKWWNLPVSEIGIFVVGVILELSNPDLRSDLNQLGGFLNIAGFSALIAGLPLLFVPLRVLWVDACFIVIGLALTLYFGSFLDGSYIFLNLFLILGLGMFVSGITYALRRSLARRFVA</sequence>
<proteinExistence type="predicted"/>
<feature type="transmembrane region" description="Helical" evidence="1">
    <location>
        <begin position="28"/>
        <end position="47"/>
    </location>
</feature>
<dbReference type="Proteomes" id="UP000076929">
    <property type="component" value="Chromosome"/>
</dbReference>
<feature type="transmembrane region" description="Helical" evidence="1">
    <location>
        <begin position="110"/>
        <end position="132"/>
    </location>
</feature>
<feature type="transmembrane region" description="Helical" evidence="1">
    <location>
        <begin position="59"/>
        <end position="78"/>
    </location>
</feature>
<keyword evidence="3" id="KW-1185">Reference proteome</keyword>
<keyword evidence="1" id="KW-0472">Membrane</keyword>
<protein>
    <submittedName>
        <fullName evidence="2">Uncharacterized protein</fullName>
    </submittedName>
</protein>
<dbReference type="AlphaFoldDB" id="A0A172QVP2"/>
<dbReference type="RefSeq" id="WP_066567649.1">
    <property type="nucleotide sequence ID" value="NZ_CP015622.1"/>
</dbReference>
<dbReference type="EMBL" id="CP015622">
    <property type="protein sequence ID" value="ANE04711.1"/>
    <property type="molecule type" value="Genomic_DNA"/>
</dbReference>
<reference evidence="2 3" key="1">
    <citation type="submission" date="2016-05" db="EMBL/GenBank/DDBJ databases">
        <title>Complete genome sequence of Corynebacterium crudilactis, a new Corynebacterium species isolated from raw cow's milk.</title>
        <authorList>
            <person name="Christian R."/>
            <person name="Zimmermann J."/>
            <person name="Lipski A."/>
            <person name="Kalinowski J."/>
        </authorList>
    </citation>
    <scope>NUCLEOTIDE SEQUENCE [LARGE SCALE GENOMIC DNA]</scope>
    <source>
        <strain evidence="2 3">JZ16</strain>
    </source>
</reference>
<dbReference type="KEGG" id="ccjz:ccrud_11210"/>
<evidence type="ECO:0000313" key="3">
    <source>
        <dbReference type="Proteomes" id="UP000076929"/>
    </source>
</evidence>
<accession>A0A172QVP2</accession>
<evidence type="ECO:0000256" key="1">
    <source>
        <dbReference type="SAM" id="Phobius"/>
    </source>
</evidence>
<feature type="transmembrane region" description="Helical" evidence="1">
    <location>
        <begin position="85"/>
        <end position="104"/>
    </location>
</feature>
<dbReference type="STRING" id="1652495.ccrud_11210"/>
<keyword evidence="1" id="KW-1133">Transmembrane helix</keyword>
<gene>
    <name evidence="2" type="ORF">ccrud_11210</name>
</gene>
<evidence type="ECO:0000313" key="2">
    <source>
        <dbReference type="EMBL" id="ANE04711.1"/>
    </source>
</evidence>
<keyword evidence="1" id="KW-0812">Transmembrane</keyword>
<name>A0A172QVP2_9CORY</name>
<organism evidence="2 3">
    <name type="scientific">Corynebacterium crudilactis</name>
    <dbReference type="NCBI Taxonomy" id="1652495"/>
    <lineage>
        <taxon>Bacteria</taxon>
        <taxon>Bacillati</taxon>
        <taxon>Actinomycetota</taxon>
        <taxon>Actinomycetes</taxon>
        <taxon>Mycobacteriales</taxon>
        <taxon>Corynebacteriaceae</taxon>
        <taxon>Corynebacterium</taxon>
    </lineage>
</organism>
<dbReference type="OrthoDB" id="511427at2"/>